<dbReference type="AlphaFoldDB" id="A0AAN9QAC2"/>
<dbReference type="EMBL" id="JAYMYQ010000006">
    <property type="protein sequence ID" value="KAK7323763.1"/>
    <property type="molecule type" value="Genomic_DNA"/>
</dbReference>
<protein>
    <submittedName>
        <fullName evidence="1">Uncharacterized protein</fullName>
    </submittedName>
</protein>
<accession>A0AAN9QAC2</accession>
<proteinExistence type="predicted"/>
<sequence>MDEVVQNLFFPKIERYGSPTMIKGNIGILDDDRATRAVYSCIVWVAIALQNTNLRSTAQKRTRQVAKVQSGNGCSMHNEGCHAFHALAEVTEDVLRGLLKVTRSCKKAMIDVHAVTISINTQDNGSLHEMGYISYSSNGWVLKYLSYMSMNIGLGQTISFLHSNANLFRAGNKACKPSWYSKCKNLSEAIIDG</sequence>
<keyword evidence="2" id="KW-1185">Reference proteome</keyword>
<name>A0AAN9QAC2_CANGL</name>
<evidence type="ECO:0000313" key="2">
    <source>
        <dbReference type="Proteomes" id="UP001367508"/>
    </source>
</evidence>
<comment type="caution">
    <text evidence="1">The sequence shown here is derived from an EMBL/GenBank/DDBJ whole genome shotgun (WGS) entry which is preliminary data.</text>
</comment>
<organism evidence="1 2">
    <name type="scientific">Canavalia gladiata</name>
    <name type="common">Sword bean</name>
    <name type="synonym">Dolichos gladiatus</name>
    <dbReference type="NCBI Taxonomy" id="3824"/>
    <lineage>
        <taxon>Eukaryota</taxon>
        <taxon>Viridiplantae</taxon>
        <taxon>Streptophyta</taxon>
        <taxon>Embryophyta</taxon>
        <taxon>Tracheophyta</taxon>
        <taxon>Spermatophyta</taxon>
        <taxon>Magnoliopsida</taxon>
        <taxon>eudicotyledons</taxon>
        <taxon>Gunneridae</taxon>
        <taxon>Pentapetalae</taxon>
        <taxon>rosids</taxon>
        <taxon>fabids</taxon>
        <taxon>Fabales</taxon>
        <taxon>Fabaceae</taxon>
        <taxon>Papilionoideae</taxon>
        <taxon>50 kb inversion clade</taxon>
        <taxon>NPAAA clade</taxon>
        <taxon>indigoferoid/millettioid clade</taxon>
        <taxon>Phaseoleae</taxon>
        <taxon>Canavalia</taxon>
    </lineage>
</organism>
<reference evidence="1 2" key="1">
    <citation type="submission" date="2024-01" db="EMBL/GenBank/DDBJ databases">
        <title>The genomes of 5 underutilized Papilionoideae crops provide insights into root nodulation and disease resistanc.</title>
        <authorList>
            <person name="Jiang F."/>
        </authorList>
    </citation>
    <scope>NUCLEOTIDE SEQUENCE [LARGE SCALE GENOMIC DNA]</scope>
    <source>
        <strain evidence="1">LVBAO_FW01</strain>
        <tissue evidence="1">Leaves</tissue>
    </source>
</reference>
<dbReference type="Proteomes" id="UP001367508">
    <property type="component" value="Unassembled WGS sequence"/>
</dbReference>
<evidence type="ECO:0000313" key="1">
    <source>
        <dbReference type="EMBL" id="KAK7323763.1"/>
    </source>
</evidence>
<gene>
    <name evidence="1" type="ORF">VNO77_27254</name>
</gene>